<proteinExistence type="predicted"/>
<sequence>MAMLRSEIVRDKKGCFVQGQYVGFGFKKGHPAWNKGSHMPVEIRRKNSEAHIKTSPITSFTQKERDIIVGSLLGDGSIRKTATRFYDSCYFREGHALEQEEYLTYKAEVLNRFNSRLRLYKNKGYLSRHLETSVHPLFTQLYRSWYPNGHKVFLEKNVQGMSKFGLA</sequence>
<dbReference type="AlphaFoldDB" id="X1P399"/>
<dbReference type="Gene3D" id="3.10.28.10">
    <property type="entry name" value="Homing endonucleases"/>
    <property type="match status" value="1"/>
</dbReference>
<organism evidence="2">
    <name type="scientific">marine sediment metagenome</name>
    <dbReference type="NCBI Taxonomy" id="412755"/>
    <lineage>
        <taxon>unclassified sequences</taxon>
        <taxon>metagenomes</taxon>
        <taxon>ecological metagenomes</taxon>
    </lineage>
</organism>
<evidence type="ECO:0000313" key="2">
    <source>
        <dbReference type="EMBL" id="GAI36916.1"/>
    </source>
</evidence>
<reference evidence="2" key="1">
    <citation type="journal article" date="2014" name="Front. Microbiol.">
        <title>High frequency of phylogenetically diverse reductive dehalogenase-homologous genes in deep subseafloor sedimentary metagenomes.</title>
        <authorList>
            <person name="Kawai M."/>
            <person name="Futagami T."/>
            <person name="Toyoda A."/>
            <person name="Takaki Y."/>
            <person name="Nishi S."/>
            <person name="Hori S."/>
            <person name="Arai W."/>
            <person name="Tsubouchi T."/>
            <person name="Morono Y."/>
            <person name="Uchiyama I."/>
            <person name="Ito T."/>
            <person name="Fujiyama A."/>
            <person name="Inagaki F."/>
            <person name="Takami H."/>
        </authorList>
    </citation>
    <scope>NUCLEOTIDE SEQUENCE</scope>
    <source>
        <strain evidence="2">Expedition CK06-06</strain>
    </source>
</reference>
<feature type="domain" description="Homing endonuclease LAGLIDADG" evidence="1">
    <location>
        <begin position="65"/>
        <end position="167"/>
    </location>
</feature>
<feature type="non-terminal residue" evidence="2">
    <location>
        <position position="167"/>
    </location>
</feature>
<dbReference type="EMBL" id="BARV01030050">
    <property type="protein sequence ID" value="GAI36916.1"/>
    <property type="molecule type" value="Genomic_DNA"/>
</dbReference>
<comment type="caution">
    <text evidence="2">The sequence shown here is derived from an EMBL/GenBank/DDBJ whole genome shotgun (WGS) entry which is preliminary data.</text>
</comment>
<accession>X1P399</accession>
<dbReference type="SUPFAM" id="SSF55608">
    <property type="entry name" value="Homing endonucleases"/>
    <property type="match status" value="1"/>
</dbReference>
<dbReference type="Pfam" id="PF03161">
    <property type="entry name" value="LAGLIDADG_2"/>
    <property type="match status" value="1"/>
</dbReference>
<dbReference type="InterPro" id="IPR027434">
    <property type="entry name" value="Homing_endonucl"/>
</dbReference>
<protein>
    <recommendedName>
        <fullName evidence="1">Homing endonuclease LAGLIDADG domain-containing protein</fullName>
    </recommendedName>
</protein>
<gene>
    <name evidence="2" type="ORF">S06H3_47791</name>
</gene>
<name>X1P399_9ZZZZ</name>
<dbReference type="GO" id="GO:0004519">
    <property type="term" value="F:endonuclease activity"/>
    <property type="evidence" value="ECO:0007669"/>
    <property type="project" value="InterPro"/>
</dbReference>
<evidence type="ECO:0000259" key="1">
    <source>
        <dbReference type="Pfam" id="PF03161"/>
    </source>
</evidence>
<dbReference type="InterPro" id="IPR004860">
    <property type="entry name" value="LAGLIDADG_dom"/>
</dbReference>